<proteinExistence type="inferred from homology"/>
<dbReference type="Gene3D" id="3.40.30.10">
    <property type="entry name" value="Glutaredoxin"/>
    <property type="match status" value="1"/>
</dbReference>
<dbReference type="PANTHER" id="PTHR45672:SF3">
    <property type="entry name" value="THIOREDOXIN DOMAIN-CONTAINING PROTEIN 5"/>
    <property type="match status" value="1"/>
</dbReference>
<evidence type="ECO:0000256" key="1">
    <source>
        <dbReference type="ARBA" id="ARBA00006347"/>
    </source>
</evidence>
<evidence type="ECO:0000256" key="2">
    <source>
        <dbReference type="ARBA" id="ARBA00022729"/>
    </source>
</evidence>
<sequence length="174" mass="19692">MKPDWDDLGEKFENSKKVLIGDVDCTEEINKQLCEDQDVKGYPTIKYYTPGIREGTVYEGERDKESLIKFAKSLGPPCSGQNPKRCSKEEKVKLDEYMALPEEELQAKVAEASEQIKTAQEEHDALLKSLQSQFEASDKNIKALKETLEPEIKLMKGAMLKPEPKKEAAPKEEV</sequence>
<evidence type="ECO:0000313" key="5">
    <source>
        <dbReference type="EMBL" id="CAD9549928.1"/>
    </source>
</evidence>
<dbReference type="InterPro" id="IPR036249">
    <property type="entry name" value="Thioredoxin-like_sf"/>
</dbReference>
<feature type="coiled-coil region" evidence="3">
    <location>
        <begin position="102"/>
        <end position="147"/>
    </location>
</feature>
<dbReference type="InterPro" id="IPR013766">
    <property type="entry name" value="Thioredoxin_domain"/>
</dbReference>
<reference evidence="5" key="1">
    <citation type="submission" date="2021-01" db="EMBL/GenBank/DDBJ databases">
        <authorList>
            <person name="Corre E."/>
            <person name="Pelletier E."/>
            <person name="Niang G."/>
            <person name="Scheremetjew M."/>
            <person name="Finn R."/>
            <person name="Kale V."/>
            <person name="Holt S."/>
            <person name="Cochrane G."/>
            <person name="Meng A."/>
            <person name="Brown T."/>
            <person name="Cohen L."/>
        </authorList>
    </citation>
    <scope>NUCLEOTIDE SEQUENCE</scope>
    <source>
        <strain evidence="5">UTEX LB 985</strain>
    </source>
</reference>
<evidence type="ECO:0000256" key="3">
    <source>
        <dbReference type="SAM" id="Coils"/>
    </source>
</evidence>
<dbReference type="Pfam" id="PF00085">
    <property type="entry name" value="Thioredoxin"/>
    <property type="match status" value="1"/>
</dbReference>
<comment type="similarity">
    <text evidence="1">Belongs to the protein disulfide isomerase family.</text>
</comment>
<dbReference type="PANTHER" id="PTHR45672">
    <property type="entry name" value="PROTEIN DISULFIDE-ISOMERASE C17H9.14C-RELATED"/>
    <property type="match status" value="1"/>
</dbReference>
<dbReference type="GO" id="GO:0003756">
    <property type="term" value="F:protein disulfide isomerase activity"/>
    <property type="evidence" value="ECO:0007669"/>
    <property type="project" value="TreeGrafter"/>
</dbReference>
<gene>
    <name evidence="5" type="ORF">CBRE1094_LOCUS45057</name>
</gene>
<dbReference type="GO" id="GO:0005783">
    <property type="term" value="C:endoplasmic reticulum"/>
    <property type="evidence" value="ECO:0007669"/>
    <property type="project" value="TreeGrafter"/>
</dbReference>
<dbReference type="InterPro" id="IPR051063">
    <property type="entry name" value="PDI"/>
</dbReference>
<dbReference type="CDD" id="cd02961">
    <property type="entry name" value="PDI_a_family"/>
    <property type="match status" value="1"/>
</dbReference>
<feature type="domain" description="Thioredoxin" evidence="4">
    <location>
        <begin position="1"/>
        <end position="72"/>
    </location>
</feature>
<dbReference type="SUPFAM" id="SSF52833">
    <property type="entry name" value="Thioredoxin-like"/>
    <property type="match status" value="1"/>
</dbReference>
<evidence type="ECO:0000259" key="4">
    <source>
        <dbReference type="Pfam" id="PF00085"/>
    </source>
</evidence>
<name>A0A7S2JJU5_9EUKA</name>
<keyword evidence="2" id="KW-0732">Signal</keyword>
<protein>
    <recommendedName>
        <fullName evidence="4">Thioredoxin domain-containing protein</fullName>
    </recommendedName>
</protein>
<dbReference type="AlphaFoldDB" id="A0A7S2JJU5"/>
<dbReference type="EMBL" id="HBGU01082551">
    <property type="protein sequence ID" value="CAD9549928.1"/>
    <property type="molecule type" value="Transcribed_RNA"/>
</dbReference>
<organism evidence="5">
    <name type="scientific">Haptolina brevifila</name>
    <dbReference type="NCBI Taxonomy" id="156173"/>
    <lineage>
        <taxon>Eukaryota</taxon>
        <taxon>Haptista</taxon>
        <taxon>Haptophyta</taxon>
        <taxon>Prymnesiophyceae</taxon>
        <taxon>Prymnesiales</taxon>
        <taxon>Prymnesiaceae</taxon>
        <taxon>Haptolina</taxon>
    </lineage>
</organism>
<dbReference type="GO" id="GO:0006457">
    <property type="term" value="P:protein folding"/>
    <property type="evidence" value="ECO:0007669"/>
    <property type="project" value="TreeGrafter"/>
</dbReference>
<accession>A0A7S2JJU5</accession>
<keyword evidence="3" id="KW-0175">Coiled coil</keyword>